<dbReference type="AlphaFoldDB" id="A0A2C9D4G5"/>
<keyword evidence="4" id="KW-1185">Reference proteome</keyword>
<feature type="domain" description="GST N-terminal" evidence="1">
    <location>
        <begin position="1"/>
        <end position="82"/>
    </location>
</feature>
<proteinExistence type="predicted"/>
<dbReference type="PANTHER" id="PTHR44051:SF2">
    <property type="entry name" value="HYPOTHETICAL GLUTATHIONE S-TRANSFERASE LIKE PROTEIN"/>
    <property type="match status" value="1"/>
</dbReference>
<dbReference type="InterPro" id="IPR036282">
    <property type="entry name" value="Glutathione-S-Trfase_C_sf"/>
</dbReference>
<feature type="domain" description="GST C-terminal" evidence="2">
    <location>
        <begin position="84"/>
        <end position="206"/>
    </location>
</feature>
<name>A0A2C9D4G5_9HYPH</name>
<organism evidence="3 4">
    <name type="scientific">Hartmannibacter diazotrophicus</name>
    <dbReference type="NCBI Taxonomy" id="1482074"/>
    <lineage>
        <taxon>Bacteria</taxon>
        <taxon>Pseudomonadati</taxon>
        <taxon>Pseudomonadota</taxon>
        <taxon>Alphaproteobacteria</taxon>
        <taxon>Hyphomicrobiales</taxon>
        <taxon>Pleomorphomonadaceae</taxon>
        <taxon>Hartmannibacter</taxon>
    </lineage>
</organism>
<dbReference type="Pfam" id="PF13409">
    <property type="entry name" value="GST_N_2"/>
    <property type="match status" value="1"/>
</dbReference>
<dbReference type="GO" id="GO:0016491">
    <property type="term" value="F:oxidoreductase activity"/>
    <property type="evidence" value="ECO:0007669"/>
    <property type="project" value="UniProtKB-KW"/>
</dbReference>
<dbReference type="SFLD" id="SFLDG00358">
    <property type="entry name" value="Main_(cytGST)"/>
    <property type="match status" value="1"/>
</dbReference>
<dbReference type="Gene3D" id="1.20.1050.10">
    <property type="match status" value="1"/>
</dbReference>
<dbReference type="SFLD" id="SFLDS00019">
    <property type="entry name" value="Glutathione_Transferase_(cytos"/>
    <property type="match status" value="1"/>
</dbReference>
<reference evidence="4" key="1">
    <citation type="submission" date="2017-09" db="EMBL/GenBank/DDBJ databases">
        <title>Genome sequence of Nannocystis excedens DSM 71.</title>
        <authorList>
            <person name="Blom J."/>
        </authorList>
    </citation>
    <scope>NUCLEOTIDE SEQUENCE [LARGE SCALE GENOMIC DNA]</scope>
    <source>
        <strain evidence="4">type strain: E19</strain>
    </source>
</reference>
<sequence>MIILFATAGSGNCFKAQLLMRQLEIAHHTVMVDVIGGETRKPAFLRINPNGTVPFLLLEDGRGIAESNAILWYLAKGSHLFPQSTFEEAMAVQWMIFEQTKLESNISPARFFTTIVPERREGMEDRILAWQSAGRQGLTRLDAHLRFQDFVAGPRYSIADIAVYGYTHVAGEGGFDLDAYPAVSAWIDRIKAITGYVAMPDLAQAA</sequence>
<keyword evidence="3" id="KW-0560">Oxidoreductase</keyword>
<gene>
    <name evidence="3" type="primary">yfcG_1</name>
    <name evidence="3" type="ORF">HDIA_0844</name>
</gene>
<dbReference type="Gene3D" id="3.40.30.10">
    <property type="entry name" value="Glutaredoxin"/>
    <property type="match status" value="1"/>
</dbReference>
<dbReference type="CDD" id="cd03056">
    <property type="entry name" value="GST_N_4"/>
    <property type="match status" value="1"/>
</dbReference>
<dbReference type="PROSITE" id="PS50404">
    <property type="entry name" value="GST_NTER"/>
    <property type="match status" value="1"/>
</dbReference>
<dbReference type="EMBL" id="LT960614">
    <property type="protein sequence ID" value="SON54385.1"/>
    <property type="molecule type" value="Genomic_DNA"/>
</dbReference>
<dbReference type="PROSITE" id="PS50405">
    <property type="entry name" value="GST_CTER"/>
    <property type="match status" value="1"/>
</dbReference>
<accession>A0A2C9D4G5</accession>
<dbReference type="SUPFAM" id="SSF47616">
    <property type="entry name" value="GST C-terminal domain-like"/>
    <property type="match status" value="1"/>
</dbReference>
<dbReference type="OrthoDB" id="9810080at2"/>
<dbReference type="InterPro" id="IPR040079">
    <property type="entry name" value="Glutathione_S-Trfase"/>
</dbReference>
<evidence type="ECO:0000259" key="1">
    <source>
        <dbReference type="PROSITE" id="PS50404"/>
    </source>
</evidence>
<evidence type="ECO:0000259" key="2">
    <source>
        <dbReference type="PROSITE" id="PS50405"/>
    </source>
</evidence>
<dbReference type="InterPro" id="IPR036249">
    <property type="entry name" value="Thioredoxin-like_sf"/>
</dbReference>
<dbReference type="KEGG" id="hdi:HDIA_0844"/>
<evidence type="ECO:0000313" key="3">
    <source>
        <dbReference type="EMBL" id="SON54385.1"/>
    </source>
</evidence>
<dbReference type="PANTHER" id="PTHR44051">
    <property type="entry name" value="GLUTATHIONE S-TRANSFERASE-RELATED"/>
    <property type="match status" value="1"/>
</dbReference>
<evidence type="ECO:0000313" key="4">
    <source>
        <dbReference type="Proteomes" id="UP000223606"/>
    </source>
</evidence>
<dbReference type="EC" id="1.8.4.-" evidence="3"/>
<dbReference type="Pfam" id="PF13410">
    <property type="entry name" value="GST_C_2"/>
    <property type="match status" value="1"/>
</dbReference>
<dbReference type="InterPro" id="IPR004045">
    <property type="entry name" value="Glutathione_S-Trfase_N"/>
</dbReference>
<dbReference type="Proteomes" id="UP000223606">
    <property type="component" value="Chromosome 1"/>
</dbReference>
<protein>
    <submittedName>
        <fullName evidence="3">Disulfide-bond oxidoreductase YfcG</fullName>
        <ecNumber evidence="3">1.8.4.-</ecNumber>
    </submittedName>
</protein>
<dbReference type="SUPFAM" id="SSF52833">
    <property type="entry name" value="Thioredoxin-like"/>
    <property type="match status" value="1"/>
</dbReference>
<dbReference type="InterPro" id="IPR010987">
    <property type="entry name" value="Glutathione-S-Trfase_C-like"/>
</dbReference>